<protein>
    <recommendedName>
        <fullName evidence="10 13">4-hydroxy-tetrahydrodipicolinate reductase</fullName>
        <shortName evidence="13">HTPA reductase</shortName>
        <ecNumber evidence="10 13">1.17.1.8</ecNumber>
    </recommendedName>
</protein>
<feature type="active site" description="Proton donor/acceptor" evidence="13">
    <location>
        <position position="131"/>
    </location>
</feature>
<evidence type="ECO:0000313" key="16">
    <source>
        <dbReference type="EMBL" id="TDP59768.1"/>
    </source>
</evidence>
<dbReference type="PROSITE" id="PS01298">
    <property type="entry name" value="DAPB"/>
    <property type="match status" value="1"/>
</dbReference>
<dbReference type="Pfam" id="PF05173">
    <property type="entry name" value="DapB_C"/>
    <property type="match status" value="1"/>
</dbReference>
<dbReference type="EMBL" id="SNXO01000002">
    <property type="protein sequence ID" value="TDP59768.1"/>
    <property type="molecule type" value="Genomic_DNA"/>
</dbReference>
<evidence type="ECO:0000313" key="17">
    <source>
        <dbReference type="Proteomes" id="UP000295500"/>
    </source>
</evidence>
<feature type="binding site" evidence="13">
    <location>
        <position position="32"/>
    </location>
    <ligand>
        <name>NADP(+)</name>
        <dbReference type="ChEBI" id="CHEBI:58349"/>
    </ligand>
</feature>
<name>A0A4R6QAV9_9FIRM</name>
<sequence length="237" mass="25315">MNIVLIGTGRMGRIVREQAEAHGHKIILTVDRGSAGALAGKPAADAVIDFSGPGALPQVLDYLRQTGTAYVCGTTGYSDDETSLIREIAKFSPVLYSGNFSLGVAVVKRMLETYSPFLTEAGCDCEIVETHHKSKKDAPSGTARLLRAAISSDENVGIHSLRGGTVCGIHQVNFFGQDETVTLTHEATSRAIFAKGALTAACSLAHRKAGWYSFEEIIFGGNDNECSGTDQLHKQLR</sequence>
<reference evidence="16 17" key="1">
    <citation type="submission" date="2019-03" db="EMBL/GenBank/DDBJ databases">
        <title>Genomic Encyclopedia of Type Strains, Phase IV (KMG-IV): sequencing the most valuable type-strain genomes for metagenomic binning, comparative biology and taxonomic classification.</title>
        <authorList>
            <person name="Goeker M."/>
        </authorList>
    </citation>
    <scope>NUCLEOTIDE SEQUENCE [LARGE SCALE GENOMIC DNA]</scope>
    <source>
        <strain evidence="16 17">DSM 28287</strain>
    </source>
</reference>
<comment type="subunit">
    <text evidence="13">Homotetramer.</text>
</comment>
<evidence type="ECO:0000256" key="9">
    <source>
        <dbReference type="ARBA" id="ARBA00037922"/>
    </source>
</evidence>
<comment type="similarity">
    <text evidence="1 13">Belongs to the DapB family.</text>
</comment>
<dbReference type="RefSeq" id="WP_133527474.1">
    <property type="nucleotide sequence ID" value="NZ_SNXO01000002.1"/>
</dbReference>
<comment type="function">
    <text evidence="13">Catalyzes the conversion of 4-hydroxy-tetrahydrodipicolinate (HTPA) to tetrahydrodipicolinate.</text>
</comment>
<comment type="caution">
    <text evidence="13">Lacks conserved residue(s) required for the propagation of feature annotation.</text>
</comment>
<dbReference type="GO" id="GO:0008839">
    <property type="term" value="F:4-hydroxy-tetrahydrodipicolinate reductase"/>
    <property type="evidence" value="ECO:0007669"/>
    <property type="project" value="UniProtKB-EC"/>
</dbReference>
<comment type="caution">
    <text evidence="16">The sequence shown here is derived from an EMBL/GenBank/DDBJ whole genome shotgun (WGS) entry which is preliminary data.</text>
</comment>
<dbReference type="InterPro" id="IPR036291">
    <property type="entry name" value="NAD(P)-bd_dom_sf"/>
</dbReference>
<evidence type="ECO:0000256" key="6">
    <source>
        <dbReference type="ARBA" id="ARBA00023002"/>
    </source>
</evidence>
<dbReference type="UniPathway" id="UPA00034">
    <property type="reaction ID" value="UER00018"/>
</dbReference>
<evidence type="ECO:0000259" key="15">
    <source>
        <dbReference type="Pfam" id="PF05173"/>
    </source>
</evidence>
<dbReference type="GO" id="GO:0016726">
    <property type="term" value="F:oxidoreductase activity, acting on CH or CH2 groups, NAD or NADP as acceptor"/>
    <property type="evidence" value="ECO:0007669"/>
    <property type="project" value="UniProtKB-UniRule"/>
</dbReference>
<evidence type="ECO:0000256" key="11">
    <source>
        <dbReference type="ARBA" id="ARBA00049080"/>
    </source>
</evidence>
<dbReference type="OrthoDB" id="9790352at2"/>
<evidence type="ECO:0000256" key="13">
    <source>
        <dbReference type="HAMAP-Rule" id="MF_00102"/>
    </source>
</evidence>
<dbReference type="Pfam" id="PF01113">
    <property type="entry name" value="DapB_N"/>
    <property type="match status" value="1"/>
</dbReference>
<dbReference type="GO" id="GO:0051287">
    <property type="term" value="F:NAD binding"/>
    <property type="evidence" value="ECO:0007669"/>
    <property type="project" value="UniProtKB-UniRule"/>
</dbReference>
<evidence type="ECO:0000256" key="10">
    <source>
        <dbReference type="ARBA" id="ARBA00038983"/>
    </source>
</evidence>
<proteinExistence type="inferred from homology"/>
<organism evidence="16 17">
    <name type="scientific">Aminicella lysinilytica</name>
    <dbReference type="NCBI Taxonomy" id="433323"/>
    <lineage>
        <taxon>Bacteria</taxon>
        <taxon>Bacillati</taxon>
        <taxon>Bacillota</taxon>
        <taxon>Clostridia</taxon>
        <taxon>Peptostreptococcales</taxon>
        <taxon>Anaerovoracaceae</taxon>
        <taxon>Aminicella</taxon>
    </lineage>
</organism>
<feature type="binding site" evidence="13">
    <location>
        <begin position="97"/>
        <end position="100"/>
    </location>
    <ligand>
        <name>NAD(+)</name>
        <dbReference type="ChEBI" id="CHEBI:57540"/>
    </ligand>
</feature>
<gene>
    <name evidence="13" type="primary">dapB</name>
    <name evidence="16" type="ORF">EV211_1027</name>
</gene>
<dbReference type="CDD" id="cd02274">
    <property type="entry name" value="DHDPR_N"/>
    <property type="match status" value="1"/>
</dbReference>
<dbReference type="Proteomes" id="UP000295500">
    <property type="component" value="Unassembled WGS sequence"/>
</dbReference>
<keyword evidence="4 13" id="KW-0521">NADP</keyword>
<keyword evidence="2 13" id="KW-0963">Cytoplasm</keyword>
<dbReference type="Gene3D" id="3.30.360.10">
    <property type="entry name" value="Dihydrodipicolinate Reductase, domain 2"/>
    <property type="match status" value="1"/>
</dbReference>
<dbReference type="PANTHER" id="PTHR20836:SF0">
    <property type="entry name" value="4-HYDROXY-TETRAHYDRODIPICOLINATE REDUCTASE 1, CHLOROPLASTIC-RELATED"/>
    <property type="match status" value="1"/>
</dbReference>
<feature type="active site" description="Proton donor" evidence="13">
    <location>
        <position position="135"/>
    </location>
</feature>
<evidence type="ECO:0000259" key="14">
    <source>
        <dbReference type="Pfam" id="PF01113"/>
    </source>
</evidence>
<dbReference type="PIRSF" id="PIRSF000161">
    <property type="entry name" value="DHPR"/>
    <property type="match status" value="1"/>
</dbReference>
<evidence type="ECO:0000256" key="1">
    <source>
        <dbReference type="ARBA" id="ARBA00006642"/>
    </source>
</evidence>
<feature type="binding site" evidence="13">
    <location>
        <position position="132"/>
    </location>
    <ligand>
        <name>(S)-2,3,4,5-tetrahydrodipicolinate</name>
        <dbReference type="ChEBI" id="CHEBI:16845"/>
    </ligand>
</feature>
<dbReference type="SUPFAM" id="SSF55347">
    <property type="entry name" value="Glyceraldehyde-3-phosphate dehydrogenase-like, C-terminal domain"/>
    <property type="match status" value="1"/>
</dbReference>
<keyword evidence="3 13" id="KW-0028">Amino-acid biosynthesis</keyword>
<dbReference type="GO" id="GO:0019877">
    <property type="term" value="P:diaminopimelate biosynthetic process"/>
    <property type="evidence" value="ECO:0007669"/>
    <property type="project" value="UniProtKB-UniRule"/>
</dbReference>
<feature type="binding site" evidence="13">
    <location>
        <begin position="141"/>
        <end position="142"/>
    </location>
    <ligand>
        <name>(S)-2,3,4,5-tetrahydrodipicolinate</name>
        <dbReference type="ChEBI" id="CHEBI:16845"/>
    </ligand>
</feature>
<dbReference type="AlphaFoldDB" id="A0A4R6QAV9"/>
<accession>A0A4R6QAV9</accession>
<keyword evidence="6 13" id="KW-0560">Oxidoreductase</keyword>
<feature type="domain" description="Dihydrodipicolinate reductase N-terminal" evidence="14">
    <location>
        <begin position="1"/>
        <end position="100"/>
    </location>
</feature>
<keyword evidence="7 13" id="KW-0520">NAD</keyword>
<dbReference type="EC" id="1.17.1.8" evidence="10 13"/>
<comment type="pathway">
    <text evidence="9 13">Amino-acid biosynthesis; L-lysine biosynthesis via DAP pathway; (S)-tetrahydrodipicolinate from L-aspartate: step 4/4.</text>
</comment>
<dbReference type="InterPro" id="IPR000846">
    <property type="entry name" value="DapB_N"/>
</dbReference>
<keyword evidence="5 13" id="KW-0220">Diaminopimelate biosynthesis</keyword>
<comment type="catalytic activity">
    <reaction evidence="12 13">
        <text>(S)-2,3,4,5-tetrahydrodipicolinate + NAD(+) + H2O = (2S,4S)-4-hydroxy-2,3,4,5-tetrahydrodipicolinate + NADH + H(+)</text>
        <dbReference type="Rhea" id="RHEA:35323"/>
        <dbReference type="ChEBI" id="CHEBI:15377"/>
        <dbReference type="ChEBI" id="CHEBI:15378"/>
        <dbReference type="ChEBI" id="CHEBI:16845"/>
        <dbReference type="ChEBI" id="CHEBI:57540"/>
        <dbReference type="ChEBI" id="CHEBI:57945"/>
        <dbReference type="ChEBI" id="CHEBI:67139"/>
        <dbReference type="EC" id="1.17.1.8"/>
    </reaction>
</comment>
<keyword evidence="17" id="KW-1185">Reference proteome</keyword>
<dbReference type="InterPro" id="IPR023940">
    <property type="entry name" value="DHDPR_bac"/>
</dbReference>
<evidence type="ECO:0000256" key="12">
    <source>
        <dbReference type="ARBA" id="ARBA00049396"/>
    </source>
</evidence>
<dbReference type="GO" id="GO:0005829">
    <property type="term" value="C:cytosol"/>
    <property type="evidence" value="ECO:0007669"/>
    <property type="project" value="TreeGrafter"/>
</dbReference>
<evidence type="ECO:0000256" key="8">
    <source>
        <dbReference type="ARBA" id="ARBA00023154"/>
    </source>
</evidence>
<dbReference type="HAMAP" id="MF_00102">
    <property type="entry name" value="DapB"/>
    <property type="match status" value="1"/>
</dbReference>
<evidence type="ECO:0000256" key="7">
    <source>
        <dbReference type="ARBA" id="ARBA00023027"/>
    </source>
</evidence>
<feature type="binding site" evidence="13">
    <location>
        <begin position="73"/>
        <end position="75"/>
    </location>
    <ligand>
        <name>NAD(+)</name>
        <dbReference type="ChEBI" id="CHEBI:57540"/>
    </ligand>
</feature>
<evidence type="ECO:0000256" key="5">
    <source>
        <dbReference type="ARBA" id="ARBA00022915"/>
    </source>
</evidence>
<dbReference type="InterPro" id="IPR022663">
    <property type="entry name" value="DapB_C"/>
</dbReference>
<dbReference type="SUPFAM" id="SSF51735">
    <property type="entry name" value="NAD(P)-binding Rossmann-fold domains"/>
    <property type="match status" value="1"/>
</dbReference>
<evidence type="ECO:0000256" key="3">
    <source>
        <dbReference type="ARBA" id="ARBA00022605"/>
    </source>
</evidence>
<comment type="catalytic activity">
    <reaction evidence="11 13">
        <text>(S)-2,3,4,5-tetrahydrodipicolinate + NADP(+) + H2O = (2S,4S)-4-hydroxy-2,3,4,5-tetrahydrodipicolinate + NADPH + H(+)</text>
        <dbReference type="Rhea" id="RHEA:35331"/>
        <dbReference type="ChEBI" id="CHEBI:15377"/>
        <dbReference type="ChEBI" id="CHEBI:15378"/>
        <dbReference type="ChEBI" id="CHEBI:16845"/>
        <dbReference type="ChEBI" id="CHEBI:57783"/>
        <dbReference type="ChEBI" id="CHEBI:58349"/>
        <dbReference type="ChEBI" id="CHEBI:67139"/>
        <dbReference type="EC" id="1.17.1.8"/>
    </reaction>
</comment>
<dbReference type="GO" id="GO:0050661">
    <property type="term" value="F:NADP binding"/>
    <property type="evidence" value="ECO:0007669"/>
    <property type="project" value="UniProtKB-UniRule"/>
</dbReference>
<comment type="subcellular location">
    <subcellularLocation>
        <location evidence="13">Cytoplasm</location>
    </subcellularLocation>
</comment>
<dbReference type="Gene3D" id="3.40.50.720">
    <property type="entry name" value="NAD(P)-binding Rossmann-like Domain"/>
    <property type="match status" value="1"/>
</dbReference>
<evidence type="ECO:0000256" key="4">
    <source>
        <dbReference type="ARBA" id="ARBA00022857"/>
    </source>
</evidence>
<comment type="caution">
    <text evidence="13">Was originally thought to be a dihydrodipicolinate reductase (DHDPR), catalyzing the conversion of dihydrodipicolinate to tetrahydrodipicolinate. However, it was shown in E.coli that the substrate of the enzymatic reaction is not dihydrodipicolinate (DHDP) but in fact (2S,4S)-4-hydroxy-2,3,4,5-tetrahydrodipicolinic acid (HTPA), the product released by the DapA-catalyzed reaction.</text>
</comment>
<keyword evidence="8 13" id="KW-0457">Lysine biosynthesis</keyword>
<dbReference type="PANTHER" id="PTHR20836">
    <property type="entry name" value="DIHYDRODIPICOLINATE REDUCTASE"/>
    <property type="match status" value="1"/>
</dbReference>
<feature type="binding site" evidence="13">
    <location>
        <position position="31"/>
    </location>
    <ligand>
        <name>NAD(+)</name>
        <dbReference type="ChEBI" id="CHEBI:57540"/>
    </ligand>
</feature>
<evidence type="ECO:0000256" key="2">
    <source>
        <dbReference type="ARBA" id="ARBA00022490"/>
    </source>
</evidence>
<dbReference type="GO" id="GO:0009089">
    <property type="term" value="P:lysine biosynthetic process via diaminopimelate"/>
    <property type="evidence" value="ECO:0007669"/>
    <property type="project" value="UniProtKB-UniRule"/>
</dbReference>
<dbReference type="InterPro" id="IPR022664">
    <property type="entry name" value="DapB_N_CS"/>
</dbReference>
<feature type="domain" description="Dihydrodipicolinate reductase C-terminal" evidence="15">
    <location>
        <begin position="103"/>
        <end position="217"/>
    </location>
</feature>